<organism evidence="1 2">
    <name type="scientific">[Clostridium] methylpentosum DSM 5476</name>
    <dbReference type="NCBI Taxonomy" id="537013"/>
    <lineage>
        <taxon>Bacteria</taxon>
        <taxon>Bacillati</taxon>
        <taxon>Bacillota</taxon>
        <taxon>Clostridia</taxon>
        <taxon>Eubacteriales</taxon>
        <taxon>Oscillospiraceae</taxon>
        <taxon>Oscillospiraceae incertae sedis</taxon>
    </lineage>
</organism>
<dbReference type="Proteomes" id="UP000003340">
    <property type="component" value="Unassembled WGS sequence"/>
</dbReference>
<dbReference type="EMBL" id="ACEC01000093">
    <property type="protein sequence ID" value="EEG29643.1"/>
    <property type="molecule type" value="Genomic_DNA"/>
</dbReference>
<sequence>MHENKAEQKALIDHAPSGGQKSLETLCTSVQDIISHLTLKMQRKQAKISSFA</sequence>
<name>C0EFL4_9FIRM</name>
<accession>C0EFL4</accession>
<dbReference type="AlphaFoldDB" id="C0EFL4"/>
<evidence type="ECO:0000313" key="2">
    <source>
        <dbReference type="Proteomes" id="UP000003340"/>
    </source>
</evidence>
<proteinExistence type="predicted"/>
<gene>
    <name evidence="1" type="ORF">CLOSTMETH_02656</name>
</gene>
<reference evidence="1 2" key="1">
    <citation type="submission" date="2009-01" db="EMBL/GenBank/DDBJ databases">
        <authorList>
            <person name="Fulton L."/>
            <person name="Clifton S."/>
            <person name="Fulton B."/>
            <person name="Xu J."/>
            <person name="Minx P."/>
            <person name="Pepin K.H."/>
            <person name="Johnson M."/>
            <person name="Bhonagiri V."/>
            <person name="Nash W.E."/>
            <person name="Mardis E.R."/>
            <person name="Wilson R.K."/>
        </authorList>
    </citation>
    <scope>NUCLEOTIDE SEQUENCE [LARGE SCALE GENOMIC DNA]</scope>
    <source>
        <strain evidence="1 2">DSM 5476</strain>
    </source>
</reference>
<reference evidence="1 2" key="2">
    <citation type="submission" date="2009-02" db="EMBL/GenBank/DDBJ databases">
        <title>Draft genome sequence of Clostridium methylpentosum (DSM 5476).</title>
        <authorList>
            <person name="Sudarsanam P."/>
            <person name="Ley R."/>
            <person name="Guruge J."/>
            <person name="Turnbaugh P.J."/>
            <person name="Mahowald M."/>
            <person name="Liep D."/>
            <person name="Gordon J."/>
        </authorList>
    </citation>
    <scope>NUCLEOTIDE SEQUENCE [LARGE SCALE GENOMIC DNA]</scope>
    <source>
        <strain evidence="1 2">DSM 5476</strain>
    </source>
</reference>
<protein>
    <submittedName>
        <fullName evidence="1">Uncharacterized protein</fullName>
    </submittedName>
</protein>
<evidence type="ECO:0000313" key="1">
    <source>
        <dbReference type="EMBL" id="EEG29643.1"/>
    </source>
</evidence>
<dbReference type="HOGENOM" id="CLU_3078445_0_0_9"/>
<comment type="caution">
    <text evidence="1">The sequence shown here is derived from an EMBL/GenBank/DDBJ whole genome shotgun (WGS) entry which is preliminary data.</text>
</comment>
<keyword evidence="2" id="KW-1185">Reference proteome</keyword>